<name>A0ACB9E012_CICIN</name>
<dbReference type="EMBL" id="CM042012">
    <property type="protein sequence ID" value="KAI3752349.1"/>
    <property type="molecule type" value="Genomic_DNA"/>
</dbReference>
<reference evidence="2" key="1">
    <citation type="journal article" date="2022" name="Mol. Ecol. Resour.">
        <title>The genomes of chicory, endive, great burdock and yacon provide insights into Asteraceae palaeo-polyploidization history and plant inulin production.</title>
        <authorList>
            <person name="Fan W."/>
            <person name="Wang S."/>
            <person name="Wang H."/>
            <person name="Wang A."/>
            <person name="Jiang F."/>
            <person name="Liu H."/>
            <person name="Zhao H."/>
            <person name="Xu D."/>
            <person name="Zhang Y."/>
        </authorList>
    </citation>
    <scope>NUCLEOTIDE SEQUENCE [LARGE SCALE GENOMIC DNA]</scope>
    <source>
        <strain evidence="2">cv. Punajuju</strain>
    </source>
</reference>
<sequence length="328" mass="37677">MSESCSQSENFSEEDQQCKRGSKRKQDVMHDALEAVSTSEEDDTSSETNHSSAGGWPAALLKEEQPIDDVFELKPNSEEDEISSKATQQEQITTMEGFKQLQSPPTTKVQKESIHAEVTEISKSRYQQAKKEANNKFAKIFTFDDEKTILRALHKHDYKSGSTEFWSRVGESLKLSTSVSQLQVYKKVRRLQQKYDRNSRAQNRYRAMSQDEAKLYRLSEKIWGKKKKSLQKTTEEDCEKKPAVLVDETKEVGGDNKQNLEKFVAALRKQNVYFPVAEALSLVPAWKRSKLEDKWKELDLGMLQLYNRRIDLIQETIRGVVSSSSFLS</sequence>
<protein>
    <submittedName>
        <fullName evidence="1">Uncharacterized protein</fullName>
    </submittedName>
</protein>
<proteinExistence type="predicted"/>
<evidence type="ECO:0000313" key="1">
    <source>
        <dbReference type="EMBL" id="KAI3752349.1"/>
    </source>
</evidence>
<comment type="caution">
    <text evidence="1">The sequence shown here is derived from an EMBL/GenBank/DDBJ whole genome shotgun (WGS) entry which is preliminary data.</text>
</comment>
<accession>A0ACB9E012</accession>
<keyword evidence="2" id="KW-1185">Reference proteome</keyword>
<reference evidence="1 2" key="2">
    <citation type="journal article" date="2022" name="Mol. Ecol. Resour.">
        <title>The genomes of chicory, endive, great burdock and yacon provide insights into Asteraceae paleo-polyploidization history and plant inulin production.</title>
        <authorList>
            <person name="Fan W."/>
            <person name="Wang S."/>
            <person name="Wang H."/>
            <person name="Wang A."/>
            <person name="Jiang F."/>
            <person name="Liu H."/>
            <person name="Zhao H."/>
            <person name="Xu D."/>
            <person name="Zhang Y."/>
        </authorList>
    </citation>
    <scope>NUCLEOTIDE SEQUENCE [LARGE SCALE GENOMIC DNA]</scope>
    <source>
        <strain evidence="2">cv. Punajuju</strain>
        <tissue evidence="1">Leaves</tissue>
    </source>
</reference>
<organism evidence="1 2">
    <name type="scientific">Cichorium intybus</name>
    <name type="common">Chicory</name>
    <dbReference type="NCBI Taxonomy" id="13427"/>
    <lineage>
        <taxon>Eukaryota</taxon>
        <taxon>Viridiplantae</taxon>
        <taxon>Streptophyta</taxon>
        <taxon>Embryophyta</taxon>
        <taxon>Tracheophyta</taxon>
        <taxon>Spermatophyta</taxon>
        <taxon>Magnoliopsida</taxon>
        <taxon>eudicotyledons</taxon>
        <taxon>Gunneridae</taxon>
        <taxon>Pentapetalae</taxon>
        <taxon>asterids</taxon>
        <taxon>campanulids</taxon>
        <taxon>Asterales</taxon>
        <taxon>Asteraceae</taxon>
        <taxon>Cichorioideae</taxon>
        <taxon>Cichorieae</taxon>
        <taxon>Cichoriinae</taxon>
        <taxon>Cichorium</taxon>
    </lineage>
</organism>
<dbReference type="Proteomes" id="UP001055811">
    <property type="component" value="Linkage Group LG04"/>
</dbReference>
<evidence type="ECO:0000313" key="2">
    <source>
        <dbReference type="Proteomes" id="UP001055811"/>
    </source>
</evidence>
<gene>
    <name evidence="1" type="ORF">L2E82_24310</name>
</gene>